<keyword evidence="3" id="KW-1185">Reference proteome</keyword>
<dbReference type="AlphaFoldDB" id="A0ABD3Q6Q9"/>
<dbReference type="Proteomes" id="UP001530400">
    <property type="component" value="Unassembled WGS sequence"/>
</dbReference>
<gene>
    <name evidence="2" type="ORF">ACHAWO_010145</name>
</gene>
<evidence type="ECO:0000256" key="1">
    <source>
        <dbReference type="SAM" id="SignalP"/>
    </source>
</evidence>
<evidence type="ECO:0000313" key="2">
    <source>
        <dbReference type="EMBL" id="KAL3795853.1"/>
    </source>
</evidence>
<evidence type="ECO:0000313" key="3">
    <source>
        <dbReference type="Proteomes" id="UP001530400"/>
    </source>
</evidence>
<protein>
    <submittedName>
        <fullName evidence="2">Uncharacterized protein</fullName>
    </submittedName>
</protein>
<dbReference type="EMBL" id="JALLPJ020000309">
    <property type="protein sequence ID" value="KAL3795853.1"/>
    <property type="molecule type" value="Genomic_DNA"/>
</dbReference>
<keyword evidence="1" id="KW-0732">Signal</keyword>
<accession>A0ABD3Q6Q9</accession>
<feature type="signal peptide" evidence="1">
    <location>
        <begin position="1"/>
        <end position="20"/>
    </location>
</feature>
<feature type="chain" id="PRO_5044827900" evidence="1">
    <location>
        <begin position="21"/>
        <end position="146"/>
    </location>
</feature>
<comment type="caution">
    <text evidence="2">The sequence shown here is derived from an EMBL/GenBank/DDBJ whole genome shotgun (WGS) entry which is preliminary data.</text>
</comment>
<organism evidence="2 3">
    <name type="scientific">Cyclotella atomus</name>
    <dbReference type="NCBI Taxonomy" id="382360"/>
    <lineage>
        <taxon>Eukaryota</taxon>
        <taxon>Sar</taxon>
        <taxon>Stramenopiles</taxon>
        <taxon>Ochrophyta</taxon>
        <taxon>Bacillariophyta</taxon>
        <taxon>Coscinodiscophyceae</taxon>
        <taxon>Thalassiosirophycidae</taxon>
        <taxon>Stephanodiscales</taxon>
        <taxon>Stephanodiscaceae</taxon>
        <taxon>Cyclotella</taxon>
    </lineage>
</organism>
<name>A0ABD3Q6Q9_9STRA</name>
<sequence length="146" mass="16499">MVSSSLQFILLAAATPSALSFISDISSNFRTAQFAKPPGDDKVWSVDEAKMTTGTTPVEFKFPNPFAEIADIFQNFDDVIDDFFNKRMGNGEIFYGKRKYKPSGKVESGYEGGGFSDWRKMEAAREFREERARLKEEEKARNGVEQ</sequence>
<proteinExistence type="predicted"/>
<reference evidence="2 3" key="1">
    <citation type="submission" date="2024-10" db="EMBL/GenBank/DDBJ databases">
        <title>Updated reference genomes for cyclostephanoid diatoms.</title>
        <authorList>
            <person name="Roberts W.R."/>
            <person name="Alverson A.J."/>
        </authorList>
    </citation>
    <scope>NUCLEOTIDE SEQUENCE [LARGE SCALE GENOMIC DNA]</scope>
    <source>
        <strain evidence="2 3">AJA010-31</strain>
    </source>
</reference>